<dbReference type="PANTHER" id="PTHR24421:SF63">
    <property type="entry name" value="SENSOR HISTIDINE KINASE DESK"/>
    <property type="match status" value="1"/>
</dbReference>
<dbReference type="RefSeq" id="WP_246267838.1">
    <property type="nucleotide sequence ID" value="NZ_JAAXKY010000204.1"/>
</dbReference>
<protein>
    <recommendedName>
        <fullName evidence="6">Signal transduction histidine kinase subgroup 3 dimerisation and phosphoacceptor domain-containing protein</fullName>
    </recommendedName>
</protein>
<keyword evidence="5" id="KW-0812">Transmembrane</keyword>
<feature type="coiled-coil region" evidence="4">
    <location>
        <begin position="170"/>
        <end position="197"/>
    </location>
</feature>
<sequence length="232" mass="24769">MSSTTGDADELVRDPTRMSAKRWYVMAGGWSLLLTPWLYIGATSDRPPVVRVLLVTTVVAYIACYVHGLFVAMRRRQPAFSAALVLVMAALWAVMVVGFGPQDGAVYTVSYVIVTVIALVPSPWTAGAVALAFGGAAGIGWLWLAGEGVTGPDILGMLAISIAMLGQFRLIRANSELREAREELARLAVSAERERMARDLHDVLGHSLTTITVKAGLGGAGSRQRHGGRGQH</sequence>
<evidence type="ECO:0000313" key="8">
    <source>
        <dbReference type="Proteomes" id="UP001296706"/>
    </source>
</evidence>
<evidence type="ECO:0000256" key="2">
    <source>
        <dbReference type="ARBA" id="ARBA00022777"/>
    </source>
</evidence>
<reference evidence="7 8" key="1">
    <citation type="submission" date="2020-04" db="EMBL/GenBank/DDBJ databases">
        <authorList>
            <person name="Klaysubun C."/>
            <person name="Duangmal K."/>
            <person name="Lipun K."/>
        </authorList>
    </citation>
    <scope>NUCLEOTIDE SEQUENCE [LARGE SCALE GENOMIC DNA]</scope>
    <source>
        <strain evidence="7 8">JCM 11839</strain>
    </source>
</reference>
<feature type="transmembrane region" description="Helical" evidence="5">
    <location>
        <begin position="79"/>
        <end position="99"/>
    </location>
</feature>
<dbReference type="Pfam" id="PF07730">
    <property type="entry name" value="HisKA_3"/>
    <property type="match status" value="1"/>
</dbReference>
<feature type="transmembrane region" description="Helical" evidence="5">
    <location>
        <begin position="23"/>
        <end position="40"/>
    </location>
</feature>
<keyword evidence="3" id="KW-0902">Two-component regulatory system</keyword>
<evidence type="ECO:0000256" key="4">
    <source>
        <dbReference type="SAM" id="Coils"/>
    </source>
</evidence>
<organism evidence="7 8">
    <name type="scientific">Pseudonocardia xinjiangensis</name>
    <dbReference type="NCBI Taxonomy" id="75289"/>
    <lineage>
        <taxon>Bacteria</taxon>
        <taxon>Bacillati</taxon>
        <taxon>Actinomycetota</taxon>
        <taxon>Actinomycetes</taxon>
        <taxon>Pseudonocardiales</taxon>
        <taxon>Pseudonocardiaceae</taxon>
        <taxon>Pseudonocardia</taxon>
    </lineage>
</organism>
<feature type="transmembrane region" description="Helical" evidence="5">
    <location>
        <begin position="52"/>
        <end position="72"/>
    </location>
</feature>
<dbReference type="EMBL" id="JAAXKY010000204">
    <property type="protein sequence ID" value="NMH82193.1"/>
    <property type="molecule type" value="Genomic_DNA"/>
</dbReference>
<evidence type="ECO:0000256" key="1">
    <source>
        <dbReference type="ARBA" id="ARBA00022679"/>
    </source>
</evidence>
<comment type="caution">
    <text evidence="7">The sequence shown here is derived from an EMBL/GenBank/DDBJ whole genome shotgun (WGS) entry which is preliminary data.</text>
</comment>
<gene>
    <name evidence="7" type="ORF">HF577_34525</name>
</gene>
<keyword evidence="8" id="KW-1185">Reference proteome</keyword>
<proteinExistence type="predicted"/>
<name>A0ABX1RSH0_9PSEU</name>
<accession>A0ABX1RSH0</accession>
<dbReference type="InterPro" id="IPR050482">
    <property type="entry name" value="Sensor_HK_TwoCompSys"/>
</dbReference>
<dbReference type="PANTHER" id="PTHR24421">
    <property type="entry name" value="NITRATE/NITRITE SENSOR PROTEIN NARX-RELATED"/>
    <property type="match status" value="1"/>
</dbReference>
<dbReference type="InterPro" id="IPR011712">
    <property type="entry name" value="Sig_transdc_His_kin_sub3_dim/P"/>
</dbReference>
<keyword evidence="2" id="KW-0418">Kinase</keyword>
<evidence type="ECO:0000256" key="3">
    <source>
        <dbReference type="ARBA" id="ARBA00023012"/>
    </source>
</evidence>
<evidence type="ECO:0000259" key="6">
    <source>
        <dbReference type="Pfam" id="PF07730"/>
    </source>
</evidence>
<evidence type="ECO:0000256" key="5">
    <source>
        <dbReference type="SAM" id="Phobius"/>
    </source>
</evidence>
<keyword evidence="1" id="KW-0808">Transferase</keyword>
<keyword evidence="5" id="KW-1133">Transmembrane helix</keyword>
<dbReference type="Gene3D" id="1.20.5.1930">
    <property type="match status" value="1"/>
</dbReference>
<feature type="non-terminal residue" evidence="7">
    <location>
        <position position="232"/>
    </location>
</feature>
<feature type="domain" description="Signal transduction histidine kinase subgroup 3 dimerisation and phosphoacceptor" evidence="6">
    <location>
        <begin position="192"/>
        <end position="218"/>
    </location>
</feature>
<keyword evidence="4" id="KW-0175">Coiled coil</keyword>
<dbReference type="Proteomes" id="UP001296706">
    <property type="component" value="Unassembled WGS sequence"/>
</dbReference>
<evidence type="ECO:0000313" key="7">
    <source>
        <dbReference type="EMBL" id="NMH82193.1"/>
    </source>
</evidence>
<keyword evidence="5" id="KW-0472">Membrane</keyword>